<dbReference type="InterPro" id="IPR006638">
    <property type="entry name" value="Elp3/MiaA/NifB-like_rSAM"/>
</dbReference>
<proteinExistence type="predicted"/>
<dbReference type="PROSITE" id="PS51918">
    <property type="entry name" value="RADICAL_SAM"/>
    <property type="match status" value="1"/>
</dbReference>
<evidence type="ECO:0000256" key="2">
    <source>
        <dbReference type="ARBA" id="ARBA00022485"/>
    </source>
</evidence>
<dbReference type="eggNOG" id="COG1032">
    <property type="taxonomic scope" value="Bacteria"/>
</dbReference>
<dbReference type="InterPro" id="IPR006158">
    <property type="entry name" value="Cobalamin-bd"/>
</dbReference>
<gene>
    <name evidence="8" type="ordered locus">Kole_1447</name>
</gene>
<sequence length="389" mass="43693">MKLVFVLSKTNRYSIAALFGAIEDLEVDVEVIGESEFINANYIGSDDAIIALSFMSPEAKKNEKLIRKLSSAGNRVIVGGPHASAKPEEILGMGAYAVFVGEGERTLRKFLLNPTPGIWYGEKLQQLDTFPPFSLKHEFFSPMEISRGCPFGCNYCQTPRIFGRRVRHRSVENILHFARESVERGRKVARFITPNAFGYGSKNGVTPNTKVIYELLSGMRKIGMREVYFGSFPSDVRPESVSDDVLAIVQEFCDNKVIVVGLQSGSDRILKQLNRGHDVQTAINTIRKISRYGFTPYVDMIFGFPFEEDSDIEKSFEVAYYLYEKYGAVIHGHTFMPLPGTPFENLKSKLSSKTLRELGRLSAKGIMKGQWQNQITISQEISHSEPKGE</sequence>
<dbReference type="PANTHER" id="PTHR43409">
    <property type="entry name" value="ANAEROBIC MAGNESIUM-PROTOPORPHYRIN IX MONOMETHYL ESTER CYCLASE-RELATED"/>
    <property type="match status" value="1"/>
</dbReference>
<keyword evidence="9" id="KW-1185">Reference proteome</keyword>
<comment type="cofactor">
    <cofactor evidence="1">
        <name>[4Fe-4S] cluster</name>
        <dbReference type="ChEBI" id="CHEBI:49883"/>
    </cofactor>
</comment>
<keyword evidence="6" id="KW-0411">Iron-sulfur</keyword>
<dbReference type="GO" id="GO:0031419">
    <property type="term" value="F:cobalamin binding"/>
    <property type="evidence" value="ECO:0007669"/>
    <property type="project" value="InterPro"/>
</dbReference>
<dbReference type="Proteomes" id="UP000002382">
    <property type="component" value="Chromosome"/>
</dbReference>
<name>C5CE37_KOSOT</name>
<dbReference type="KEGG" id="kol:Kole_1447"/>
<evidence type="ECO:0000256" key="3">
    <source>
        <dbReference type="ARBA" id="ARBA00022691"/>
    </source>
</evidence>
<keyword evidence="3" id="KW-0949">S-adenosyl-L-methionine</keyword>
<protein>
    <submittedName>
        <fullName evidence="8">Radical SAM domain protein</fullName>
    </submittedName>
</protein>
<evidence type="ECO:0000256" key="6">
    <source>
        <dbReference type="ARBA" id="ARBA00023014"/>
    </source>
</evidence>
<dbReference type="CDD" id="cd01335">
    <property type="entry name" value="Radical_SAM"/>
    <property type="match status" value="1"/>
</dbReference>
<dbReference type="GO" id="GO:0003824">
    <property type="term" value="F:catalytic activity"/>
    <property type="evidence" value="ECO:0007669"/>
    <property type="project" value="InterPro"/>
</dbReference>
<dbReference type="InterPro" id="IPR020612">
    <property type="entry name" value="Methylthiotransferase_CS"/>
</dbReference>
<evidence type="ECO:0000259" key="7">
    <source>
        <dbReference type="PROSITE" id="PS51918"/>
    </source>
</evidence>
<feature type="domain" description="Radical SAM core" evidence="7">
    <location>
        <begin position="135"/>
        <end position="373"/>
    </location>
</feature>
<dbReference type="PROSITE" id="PS01278">
    <property type="entry name" value="MTTASE_RADICAL"/>
    <property type="match status" value="1"/>
</dbReference>
<keyword evidence="5" id="KW-0408">Iron</keyword>
<evidence type="ECO:0000256" key="4">
    <source>
        <dbReference type="ARBA" id="ARBA00022723"/>
    </source>
</evidence>
<evidence type="ECO:0000256" key="1">
    <source>
        <dbReference type="ARBA" id="ARBA00001966"/>
    </source>
</evidence>
<dbReference type="Gene3D" id="3.80.30.20">
    <property type="entry name" value="tm_1862 like domain"/>
    <property type="match status" value="1"/>
</dbReference>
<dbReference type="InterPro" id="IPR007197">
    <property type="entry name" value="rSAM"/>
</dbReference>
<dbReference type="Pfam" id="PF04055">
    <property type="entry name" value="Radical_SAM"/>
    <property type="match status" value="1"/>
</dbReference>
<reference evidence="8 9" key="1">
    <citation type="submission" date="2009-06" db="EMBL/GenBank/DDBJ databases">
        <title>Complete sequence of Thermotogales bacterium TBF 19.5.1.</title>
        <authorList>
            <consortium name="US DOE Joint Genome Institute"/>
            <person name="Lucas S."/>
            <person name="Copeland A."/>
            <person name="Lapidus A."/>
            <person name="Glavina del Rio T."/>
            <person name="Tice H."/>
            <person name="Bruce D."/>
            <person name="Goodwin L."/>
            <person name="Pitluck S."/>
            <person name="Chertkov O."/>
            <person name="Brettin T."/>
            <person name="Detter J.C."/>
            <person name="Han C."/>
            <person name="Schmutz J."/>
            <person name="Larimer F."/>
            <person name="Land M."/>
            <person name="Hauser L."/>
            <person name="Kyrpides N."/>
            <person name="Ovchinnikova G."/>
            <person name="Noll K."/>
        </authorList>
    </citation>
    <scope>NUCLEOTIDE SEQUENCE [LARGE SCALE GENOMIC DNA]</scope>
    <source>
        <strain evidence="9">ATCC BAA-1733 / DSM 21960 / TBF 19.5.1</strain>
    </source>
</reference>
<dbReference type="AlphaFoldDB" id="C5CE37"/>
<dbReference type="STRING" id="521045.Kole_1447"/>
<dbReference type="InterPro" id="IPR051198">
    <property type="entry name" value="BchE-like"/>
</dbReference>
<keyword evidence="4" id="KW-0479">Metal-binding</keyword>
<organism evidence="8 9">
    <name type="scientific">Kosmotoga olearia (strain ATCC BAA-1733 / DSM 21960 / TBF 19.5.1)</name>
    <dbReference type="NCBI Taxonomy" id="521045"/>
    <lineage>
        <taxon>Bacteria</taxon>
        <taxon>Thermotogati</taxon>
        <taxon>Thermotogota</taxon>
        <taxon>Thermotogae</taxon>
        <taxon>Kosmotogales</taxon>
        <taxon>Kosmotogaceae</taxon>
        <taxon>Kosmotoga</taxon>
    </lineage>
</organism>
<dbReference type="HOGENOM" id="CLU_042889_0_0_0"/>
<dbReference type="SFLD" id="SFLDG01082">
    <property type="entry name" value="B12-binding_domain_containing"/>
    <property type="match status" value="1"/>
</dbReference>
<accession>C5CE37</accession>
<dbReference type="SUPFAM" id="SSF102114">
    <property type="entry name" value="Radical SAM enzymes"/>
    <property type="match status" value="1"/>
</dbReference>
<evidence type="ECO:0000256" key="5">
    <source>
        <dbReference type="ARBA" id="ARBA00023004"/>
    </source>
</evidence>
<evidence type="ECO:0000313" key="8">
    <source>
        <dbReference type="EMBL" id="ACR80139.1"/>
    </source>
</evidence>
<dbReference type="GO" id="GO:0046872">
    <property type="term" value="F:metal ion binding"/>
    <property type="evidence" value="ECO:0007669"/>
    <property type="project" value="UniProtKB-KW"/>
</dbReference>
<reference evidence="8 9" key="2">
    <citation type="journal article" date="2011" name="J. Bacteriol.">
        <title>Genome Sequence of Kosmotoga olearia Strain TBF 19.5.1, a Thermophilic Bacterium with a Wide Growth Temperature Range, Isolated from the Troll B Oil Platform in the North Sea.</title>
        <authorList>
            <person name="Swithers K.S."/>
            <person name="Dipippo J.L."/>
            <person name="Bruce D.C."/>
            <person name="Detter C."/>
            <person name="Tapia R."/>
            <person name="Han S."/>
            <person name="Goodwin L.A."/>
            <person name="Han J."/>
            <person name="Woyke T."/>
            <person name="Pitluck S."/>
            <person name="Pennacchio L."/>
            <person name="Nolan M."/>
            <person name="Mikhailova N."/>
            <person name="Land M.L."/>
            <person name="Nesbo C.L."/>
            <person name="Gogarten J.P."/>
            <person name="Noll K.M."/>
        </authorList>
    </citation>
    <scope>NUCLEOTIDE SEQUENCE [LARGE SCALE GENOMIC DNA]</scope>
    <source>
        <strain evidence="9">ATCC BAA-1733 / DSM 21960 / TBF 19.5.1</strain>
    </source>
</reference>
<dbReference type="Pfam" id="PF02310">
    <property type="entry name" value="B12-binding"/>
    <property type="match status" value="1"/>
</dbReference>
<dbReference type="NCBIfam" id="TIGR04013">
    <property type="entry name" value="B12_SAM_MJ_1487"/>
    <property type="match status" value="1"/>
</dbReference>
<dbReference type="SMART" id="SM00729">
    <property type="entry name" value="Elp3"/>
    <property type="match status" value="1"/>
</dbReference>
<dbReference type="GO" id="GO:0051539">
    <property type="term" value="F:4 iron, 4 sulfur cluster binding"/>
    <property type="evidence" value="ECO:0007669"/>
    <property type="project" value="UniProtKB-KW"/>
</dbReference>
<dbReference type="PANTHER" id="PTHR43409:SF17">
    <property type="entry name" value="METHYLTHIOTRANSFERASE MJ0865-RELATED"/>
    <property type="match status" value="1"/>
</dbReference>
<dbReference type="EMBL" id="CP001634">
    <property type="protein sequence ID" value="ACR80139.1"/>
    <property type="molecule type" value="Genomic_DNA"/>
</dbReference>
<dbReference type="InterPro" id="IPR023980">
    <property type="entry name" value="CHP04013_B12-bd/rSAM"/>
</dbReference>
<dbReference type="OrthoDB" id="9801424at2"/>
<keyword evidence="2" id="KW-0004">4Fe-4S</keyword>
<dbReference type="Gene3D" id="3.40.50.280">
    <property type="entry name" value="Cobalamin-binding domain"/>
    <property type="match status" value="1"/>
</dbReference>
<evidence type="ECO:0000313" key="9">
    <source>
        <dbReference type="Proteomes" id="UP000002382"/>
    </source>
</evidence>
<dbReference type="SFLD" id="SFLDS00029">
    <property type="entry name" value="Radical_SAM"/>
    <property type="match status" value="1"/>
</dbReference>
<dbReference type="InterPro" id="IPR058240">
    <property type="entry name" value="rSAM_sf"/>
</dbReference>
<dbReference type="InterPro" id="IPR023404">
    <property type="entry name" value="rSAM_horseshoe"/>
</dbReference>